<evidence type="ECO:0000313" key="8">
    <source>
        <dbReference type="RefSeq" id="XP_013395023.1"/>
    </source>
</evidence>
<evidence type="ECO:0000313" key="7">
    <source>
        <dbReference type="Proteomes" id="UP000085678"/>
    </source>
</evidence>
<evidence type="ECO:0000256" key="2">
    <source>
        <dbReference type="ARBA" id="ARBA00023134"/>
    </source>
</evidence>
<dbReference type="RefSeq" id="XP_013395024.1">
    <property type="nucleotide sequence ID" value="XM_013539570.1"/>
</dbReference>
<feature type="region of interest" description="Disordered" evidence="4">
    <location>
        <begin position="77"/>
        <end position="97"/>
    </location>
</feature>
<dbReference type="PANTHER" id="PTHR11702">
    <property type="entry name" value="DEVELOPMENTALLY REGULATED GTP-BINDING PROTEIN-RELATED"/>
    <property type="match status" value="1"/>
</dbReference>
<dbReference type="InterPro" id="IPR006073">
    <property type="entry name" value="GTP-bd"/>
</dbReference>
<dbReference type="Proteomes" id="UP000085678">
    <property type="component" value="Unplaced"/>
</dbReference>
<dbReference type="PROSITE" id="PS51883">
    <property type="entry name" value="OBG"/>
    <property type="match status" value="1"/>
</dbReference>
<dbReference type="GO" id="GO:0003924">
    <property type="term" value="F:GTPase activity"/>
    <property type="evidence" value="ECO:0007669"/>
    <property type="project" value="InterPro"/>
</dbReference>
<dbReference type="KEGG" id="lak:106162308"/>
<evidence type="ECO:0000259" key="6">
    <source>
        <dbReference type="PROSITE" id="PS51883"/>
    </source>
</evidence>
<keyword evidence="2" id="KW-0342">GTP-binding</keyword>
<dbReference type="InterPro" id="IPR045086">
    <property type="entry name" value="OBG_GTPase"/>
</dbReference>
<dbReference type="OrthoDB" id="347018at2759"/>
<dbReference type="Gene3D" id="3.40.50.300">
    <property type="entry name" value="P-loop containing nucleotide triphosphate hydrolases"/>
    <property type="match status" value="1"/>
</dbReference>
<dbReference type="InterPro" id="IPR027417">
    <property type="entry name" value="P-loop_NTPase"/>
</dbReference>
<keyword evidence="7" id="KW-1185">Reference proteome</keyword>
<dbReference type="PANTHER" id="PTHR11702:SF43">
    <property type="entry name" value="GTP-BINDING PROTEIN 10"/>
    <property type="match status" value="1"/>
</dbReference>
<dbReference type="SUPFAM" id="SSF52540">
    <property type="entry name" value="P-loop containing nucleoside triphosphate hydrolases"/>
    <property type="match status" value="1"/>
</dbReference>
<gene>
    <name evidence="8 9" type="primary">LOC106162308</name>
</gene>
<reference evidence="8 9" key="1">
    <citation type="submission" date="2025-04" db="UniProtKB">
        <authorList>
            <consortium name="RefSeq"/>
        </authorList>
    </citation>
    <scope>IDENTIFICATION</scope>
    <source>
        <tissue evidence="8 9">Gonads</tissue>
    </source>
</reference>
<dbReference type="AlphaFoldDB" id="A0A1S3IC72"/>
<dbReference type="STRING" id="7574.A0A1S3IC72"/>
<dbReference type="InterPro" id="IPR006169">
    <property type="entry name" value="GTP1_OBG_dom"/>
</dbReference>
<protein>
    <submittedName>
        <fullName evidence="8">GTP-binding protein 10 isoform X1</fullName>
    </submittedName>
    <submittedName>
        <fullName evidence="9">GTP-binding protein 10 isoform X2</fullName>
    </submittedName>
</protein>
<keyword evidence="3" id="KW-0175">Coiled coil</keyword>
<dbReference type="InterPro" id="IPR031167">
    <property type="entry name" value="G_OBG"/>
</dbReference>
<accession>A0A1S3IC72</accession>
<evidence type="ECO:0000259" key="5">
    <source>
        <dbReference type="PROSITE" id="PS51710"/>
    </source>
</evidence>
<organism evidence="7 9">
    <name type="scientific">Lingula anatina</name>
    <name type="common">Brachiopod</name>
    <name type="synonym">Lingula unguis</name>
    <dbReference type="NCBI Taxonomy" id="7574"/>
    <lineage>
        <taxon>Eukaryota</taxon>
        <taxon>Metazoa</taxon>
        <taxon>Spiralia</taxon>
        <taxon>Lophotrochozoa</taxon>
        <taxon>Brachiopoda</taxon>
        <taxon>Linguliformea</taxon>
        <taxon>Lingulata</taxon>
        <taxon>Lingulida</taxon>
        <taxon>Linguloidea</taxon>
        <taxon>Lingulidae</taxon>
        <taxon>Lingula</taxon>
    </lineage>
</organism>
<dbReference type="CDD" id="cd01898">
    <property type="entry name" value="Obg"/>
    <property type="match status" value="1"/>
</dbReference>
<dbReference type="PROSITE" id="PS51710">
    <property type="entry name" value="G_OBG"/>
    <property type="match status" value="1"/>
</dbReference>
<dbReference type="SUPFAM" id="SSF82051">
    <property type="entry name" value="Obg GTP-binding protein N-terminal domain"/>
    <property type="match status" value="1"/>
</dbReference>
<dbReference type="Pfam" id="PF01926">
    <property type="entry name" value="MMR_HSR1"/>
    <property type="match status" value="1"/>
</dbReference>
<feature type="coiled-coil region" evidence="3">
    <location>
        <begin position="260"/>
        <end position="322"/>
    </location>
</feature>
<evidence type="ECO:0000256" key="1">
    <source>
        <dbReference type="ARBA" id="ARBA00022741"/>
    </source>
</evidence>
<name>A0A1S3IC72_LINAN</name>
<dbReference type="Gene3D" id="2.70.210.12">
    <property type="entry name" value="GTP1/OBG domain"/>
    <property type="match status" value="1"/>
</dbReference>
<proteinExistence type="predicted"/>
<evidence type="ECO:0000256" key="3">
    <source>
        <dbReference type="SAM" id="Coils"/>
    </source>
</evidence>
<evidence type="ECO:0000256" key="4">
    <source>
        <dbReference type="SAM" id="MobiDB-lite"/>
    </source>
</evidence>
<sequence length="392" mass="43621">MVFLSYILRKELSKSVVKRQGTGRAWTFFDTLDLLVRGGAGGQGLPKIGGVGGNGGSVYVVAKKNITLRDVKRKNPTKKYTAGLGSNSWKRGPLGPPGKDIEIPVPVGVEVKDQYGRVLGSLDIEGDKVLVAQGGEGGNPANNFQGFKGQKRFINLDLKLLADVGLVGFPNAGKSTLLSAVSRAGPKIASYPFTTVKPQLAKMEYEDFRQISIADLPGLIEGAHLNRGMGHTFLKHIERTKMLLFMVDVGGFQLSPKYPYRSALETILLLNRELELYKEELLEKPCVLALNKIDKKNANFLATDVKEQLQDMEDSVRNLNLDKDLLPQRFIRFDEVFTISAKLDIGVEELKHKLRDLLDTYADQRTEYQRQRFDHQRELDSKTSVEQAGFIV</sequence>
<feature type="domain" description="OBG-type G" evidence="5">
    <location>
        <begin position="162"/>
        <end position="359"/>
    </location>
</feature>
<dbReference type="RefSeq" id="XP_013395023.1">
    <property type="nucleotide sequence ID" value="XM_013539569.1"/>
</dbReference>
<dbReference type="GO" id="GO:0005525">
    <property type="term" value="F:GTP binding"/>
    <property type="evidence" value="ECO:0007669"/>
    <property type="project" value="UniProtKB-KW"/>
</dbReference>
<dbReference type="InterPro" id="IPR036726">
    <property type="entry name" value="GTP1_OBG_dom_sf"/>
</dbReference>
<feature type="domain" description="Obg" evidence="6">
    <location>
        <begin position="26"/>
        <end position="161"/>
    </location>
</feature>
<keyword evidence="1" id="KW-0547">Nucleotide-binding</keyword>
<dbReference type="Pfam" id="PF01018">
    <property type="entry name" value="GTP1_OBG"/>
    <property type="match status" value="1"/>
</dbReference>
<dbReference type="GeneID" id="106162308"/>
<evidence type="ECO:0000313" key="9">
    <source>
        <dbReference type="RefSeq" id="XP_013395024.1"/>
    </source>
</evidence>
<dbReference type="PRINTS" id="PR00326">
    <property type="entry name" value="GTP1OBG"/>
</dbReference>
<dbReference type="GO" id="GO:0042254">
    <property type="term" value="P:ribosome biogenesis"/>
    <property type="evidence" value="ECO:0007669"/>
    <property type="project" value="UniProtKB-UniRule"/>
</dbReference>
<dbReference type="GO" id="GO:0005739">
    <property type="term" value="C:mitochondrion"/>
    <property type="evidence" value="ECO:0007669"/>
    <property type="project" value="TreeGrafter"/>
</dbReference>